<evidence type="ECO:0000313" key="1">
    <source>
        <dbReference type="EMBL" id="CAE8692687.1"/>
    </source>
</evidence>
<dbReference type="Gene3D" id="3.40.50.720">
    <property type="entry name" value="NAD(P)-binding Rossmann-like Domain"/>
    <property type="match status" value="1"/>
</dbReference>
<reference evidence="1" key="1">
    <citation type="submission" date="2021-02" db="EMBL/GenBank/DDBJ databases">
        <authorList>
            <person name="Dougan E. K."/>
            <person name="Rhodes N."/>
            <person name="Thang M."/>
            <person name="Chan C."/>
        </authorList>
    </citation>
    <scope>NUCLEOTIDE SEQUENCE</scope>
</reference>
<dbReference type="EMBL" id="CAJNNW010027689">
    <property type="protein sequence ID" value="CAE8692687.1"/>
    <property type="molecule type" value="Genomic_DNA"/>
</dbReference>
<gene>
    <name evidence="1" type="ORF">PGLA2088_LOCUS27998</name>
</gene>
<evidence type="ECO:0000313" key="2">
    <source>
        <dbReference type="Proteomes" id="UP000626109"/>
    </source>
</evidence>
<evidence type="ECO:0008006" key="3">
    <source>
        <dbReference type="Google" id="ProtNLM"/>
    </source>
</evidence>
<dbReference type="PANTHER" id="PTHR44147">
    <property type="entry name" value="DEHYDROGENASE/REDUCTASE SDR FAMILY MEMBER 1"/>
    <property type="match status" value="1"/>
</dbReference>
<dbReference type="AlphaFoldDB" id="A0A813K8G8"/>
<protein>
    <recommendedName>
        <fullName evidence="3">Protochlorophyllide reductase</fullName>
    </recommendedName>
</protein>
<name>A0A813K8G8_POLGL</name>
<dbReference type="Proteomes" id="UP000626109">
    <property type="component" value="Unassembled WGS sequence"/>
</dbReference>
<dbReference type="PROSITE" id="PS00061">
    <property type="entry name" value="ADH_SHORT"/>
    <property type="match status" value="1"/>
</dbReference>
<dbReference type="Pfam" id="PF13561">
    <property type="entry name" value="adh_short_C2"/>
    <property type="match status" value="1"/>
</dbReference>
<dbReference type="InterPro" id="IPR002347">
    <property type="entry name" value="SDR_fam"/>
</dbReference>
<sequence>PILCDHSDDAQVSRAFQEIGERSGGKLDVLVNNAFKDPTTTSPEVDRLLSSGAKFYELPLSVWDDVHRVGLRSHYVSSYYAAPLLLAAAKAEPARRPLLCATSSFGAVSYLFAAAYGVGKAGSDRLIRDLQVELGPQGIDCVSVWPGLVLTEKVQELIKRDPSRIDRVTGGQDPARVGETPVLTGRVIAKLAAEAQFRKPPFVTGPGLTSQVCIVAEAARGIGLRDGGQPQSVAWELYGKDRPPAPSIRSLGFLGPGPLRSALPEALKGLADPGGPLANYDLRLPLEFMAQGPPPPPNT</sequence>
<proteinExistence type="predicted"/>
<dbReference type="SUPFAM" id="SSF51735">
    <property type="entry name" value="NAD(P)-binding Rossmann-fold domains"/>
    <property type="match status" value="1"/>
</dbReference>
<dbReference type="InterPro" id="IPR020904">
    <property type="entry name" value="Sc_DH/Rdtase_CS"/>
</dbReference>
<feature type="non-terminal residue" evidence="1">
    <location>
        <position position="1"/>
    </location>
</feature>
<dbReference type="InterPro" id="IPR036291">
    <property type="entry name" value="NAD(P)-bd_dom_sf"/>
</dbReference>
<comment type="caution">
    <text evidence="1">The sequence shown here is derived from an EMBL/GenBank/DDBJ whole genome shotgun (WGS) entry which is preliminary data.</text>
</comment>
<accession>A0A813K8G8</accession>
<dbReference type="PANTHER" id="PTHR44147:SF2">
    <property type="entry name" value="DEHYDROGENASE_REDUCTASE SDR FAMILY MEMBER 1"/>
    <property type="match status" value="1"/>
</dbReference>
<organism evidence="1 2">
    <name type="scientific">Polarella glacialis</name>
    <name type="common">Dinoflagellate</name>
    <dbReference type="NCBI Taxonomy" id="89957"/>
    <lineage>
        <taxon>Eukaryota</taxon>
        <taxon>Sar</taxon>
        <taxon>Alveolata</taxon>
        <taxon>Dinophyceae</taxon>
        <taxon>Suessiales</taxon>
        <taxon>Suessiaceae</taxon>
        <taxon>Polarella</taxon>
    </lineage>
</organism>